<sequence length="445" mass="47973">MKTQRTWPYLSLAALMGLASCTSSRQTAQNAGEMDDLYGSSANAVVYEGNRQSSQPTESYASTRSQRQRERDSYSRNTNPDYVNDEQRGYDPNRDDYYTELSTRNVKRGLSADPGWNTGSYNDGFTDGYYAGIGNPAFNSTRWNPWGWNNGFNTGLSIGLGVGTGFGWGNPWGWNSFNRFGYGGGFYDPFWGGGFNSFAYSPWGYGGGFYDPFWGSGFNRFGYGGFGYSPWGGGWNRPVIVSNTIITGADPYRATRTYGARGSASNSRYNDNFNNTPRNYNPRGNGGRTATGSATPAYGNNTNTGTSTGSSDSYYARPRNTRGTYYYESGANNTGTRGGSTPSGTYTNPNGRTGSSTGGYYSAPRENSRGTYTPRSGNSTYESRPSYNQPSYQAPQRSTYESRPSYSQPSQSSTPSYSAPSSGGSRGGGGGSYSGGGGGGSRGPR</sequence>
<evidence type="ECO:0000256" key="1">
    <source>
        <dbReference type="SAM" id="MobiDB-lite"/>
    </source>
</evidence>
<comment type="caution">
    <text evidence="3">The sequence shown here is derived from an EMBL/GenBank/DDBJ whole genome shotgun (WGS) entry which is preliminary data.</text>
</comment>
<feature type="region of interest" description="Disordered" evidence="1">
    <location>
        <begin position="258"/>
        <end position="445"/>
    </location>
</feature>
<gene>
    <name evidence="3" type="ORF">F5984_10280</name>
</gene>
<dbReference type="AlphaFoldDB" id="A0A7J5U0B1"/>
<reference evidence="3 4" key="1">
    <citation type="submission" date="2019-10" db="EMBL/GenBank/DDBJ databases">
        <title>Rudanella paleaurantiibacter sp. nov., isolated from sludge.</title>
        <authorList>
            <person name="Xu S.Q."/>
        </authorList>
    </citation>
    <scope>NUCLEOTIDE SEQUENCE [LARGE SCALE GENOMIC DNA]</scope>
    <source>
        <strain evidence="3 4">HX-22-17</strain>
    </source>
</reference>
<proteinExistence type="predicted"/>
<evidence type="ECO:0008006" key="5">
    <source>
        <dbReference type="Google" id="ProtNLM"/>
    </source>
</evidence>
<protein>
    <recommendedName>
        <fullName evidence="5">Prolyl-tRNA synthetase</fullName>
    </recommendedName>
</protein>
<dbReference type="RefSeq" id="WP_152124166.1">
    <property type="nucleotide sequence ID" value="NZ_WELI01000003.1"/>
</dbReference>
<feature type="compositionally biased region" description="Basic and acidic residues" evidence="1">
    <location>
        <begin position="85"/>
        <end position="97"/>
    </location>
</feature>
<evidence type="ECO:0000313" key="3">
    <source>
        <dbReference type="EMBL" id="KAB7731183.1"/>
    </source>
</evidence>
<accession>A0A7J5U0B1</accession>
<feature type="compositionally biased region" description="Low complexity" evidence="1">
    <location>
        <begin position="299"/>
        <end position="311"/>
    </location>
</feature>
<evidence type="ECO:0000313" key="4">
    <source>
        <dbReference type="Proteomes" id="UP000488299"/>
    </source>
</evidence>
<organism evidence="3 4">
    <name type="scientific">Rudanella paleaurantiibacter</name>
    <dbReference type="NCBI Taxonomy" id="2614655"/>
    <lineage>
        <taxon>Bacteria</taxon>
        <taxon>Pseudomonadati</taxon>
        <taxon>Bacteroidota</taxon>
        <taxon>Cytophagia</taxon>
        <taxon>Cytophagales</taxon>
        <taxon>Cytophagaceae</taxon>
        <taxon>Rudanella</taxon>
    </lineage>
</organism>
<dbReference type="Proteomes" id="UP000488299">
    <property type="component" value="Unassembled WGS sequence"/>
</dbReference>
<feature type="compositionally biased region" description="Polar residues" evidence="1">
    <location>
        <begin position="263"/>
        <end position="279"/>
    </location>
</feature>
<name>A0A7J5U0B1_9BACT</name>
<feature type="compositionally biased region" description="Gly residues" evidence="1">
    <location>
        <begin position="424"/>
        <end position="445"/>
    </location>
</feature>
<feature type="compositionally biased region" description="Low complexity" evidence="1">
    <location>
        <begin position="402"/>
        <end position="423"/>
    </location>
</feature>
<feature type="compositionally biased region" description="Polar residues" evidence="1">
    <location>
        <begin position="369"/>
        <end position="401"/>
    </location>
</feature>
<keyword evidence="2" id="KW-0732">Signal</keyword>
<dbReference type="EMBL" id="WELI01000003">
    <property type="protein sequence ID" value="KAB7731183.1"/>
    <property type="molecule type" value="Genomic_DNA"/>
</dbReference>
<keyword evidence="4" id="KW-1185">Reference proteome</keyword>
<feature type="region of interest" description="Disordered" evidence="1">
    <location>
        <begin position="49"/>
        <end position="97"/>
    </location>
</feature>
<feature type="signal peptide" evidence="2">
    <location>
        <begin position="1"/>
        <end position="25"/>
    </location>
</feature>
<feature type="compositionally biased region" description="Polar residues" evidence="1">
    <location>
        <begin position="50"/>
        <end position="65"/>
    </location>
</feature>
<dbReference type="PROSITE" id="PS51257">
    <property type="entry name" value="PROKAR_LIPOPROTEIN"/>
    <property type="match status" value="1"/>
</dbReference>
<feature type="compositionally biased region" description="Low complexity" evidence="1">
    <location>
        <begin position="339"/>
        <end position="362"/>
    </location>
</feature>
<evidence type="ECO:0000256" key="2">
    <source>
        <dbReference type="SAM" id="SignalP"/>
    </source>
</evidence>
<feature type="chain" id="PRO_5029473112" description="Prolyl-tRNA synthetase" evidence="2">
    <location>
        <begin position="26"/>
        <end position="445"/>
    </location>
</feature>